<keyword evidence="1" id="KW-0805">Transcription regulation</keyword>
<dbReference type="CDD" id="cd01392">
    <property type="entry name" value="HTH_LacI"/>
    <property type="match status" value="1"/>
</dbReference>
<accession>A0A926EQ74</accession>
<dbReference type="EMBL" id="JACRTD010000004">
    <property type="protein sequence ID" value="MBC8585392.1"/>
    <property type="molecule type" value="Genomic_DNA"/>
</dbReference>
<gene>
    <name evidence="6" type="ORF">H8705_07330</name>
</gene>
<evidence type="ECO:0000313" key="7">
    <source>
        <dbReference type="Proteomes" id="UP000623678"/>
    </source>
</evidence>
<dbReference type="InterPro" id="IPR000843">
    <property type="entry name" value="HTH_LacI"/>
</dbReference>
<dbReference type="Gene3D" id="1.10.260.40">
    <property type="entry name" value="lambda repressor-like DNA-binding domains"/>
    <property type="match status" value="1"/>
</dbReference>
<keyword evidence="3" id="KW-0804">Transcription</keyword>
<feature type="domain" description="HTH cro/C1-type" evidence="5">
    <location>
        <begin position="2"/>
        <end position="46"/>
    </location>
</feature>
<evidence type="ECO:0000259" key="4">
    <source>
        <dbReference type="PROSITE" id="PS50932"/>
    </source>
</evidence>
<dbReference type="Gene3D" id="3.40.50.2300">
    <property type="match status" value="2"/>
</dbReference>
<sequence>MLTIKDIAQRAGVAKSTVSRVLNNSGYVGEETRKKVEKIIAESNYLPSATARSLSKQESNTIGVVIPEADNTFFGEALRGISEIVDKNDLTMIFCNTENNQHKEQKALHMLEEQRVRGLILTPTADYSSPTEAKQLKRVLDNLKVPVVLMDRRVENPQWDGIYYDNFNGGYKATEALIQAGHKRIGTITGDLRQIHGRERFNGFKQAIFDNDFSLNPRYVYKGDFTTQTAYEITKKMIASGEMPEAIFLSNNLTSIGFVKAIFEARMELGRDICCVGFDHVDTLDILNVDFSYVERDTINMGRMAMQMLLDRIEQPMLPRREHIIPAHLVLKGSEKKK</sequence>
<feature type="domain" description="HTH lacI-type" evidence="4">
    <location>
        <begin position="2"/>
        <end position="56"/>
    </location>
</feature>
<reference evidence="6" key="1">
    <citation type="submission" date="2020-08" db="EMBL/GenBank/DDBJ databases">
        <title>Genome public.</title>
        <authorList>
            <person name="Liu C."/>
            <person name="Sun Q."/>
        </authorList>
    </citation>
    <scope>NUCLEOTIDE SEQUENCE</scope>
    <source>
        <strain evidence="6">NSJ-64</strain>
    </source>
</reference>
<dbReference type="InterPro" id="IPR028082">
    <property type="entry name" value="Peripla_BP_I"/>
</dbReference>
<comment type="caution">
    <text evidence="6">The sequence shown here is derived from an EMBL/GenBank/DDBJ whole genome shotgun (WGS) entry which is preliminary data.</text>
</comment>
<dbReference type="CDD" id="cd06267">
    <property type="entry name" value="PBP1_LacI_sugar_binding-like"/>
    <property type="match status" value="1"/>
</dbReference>
<dbReference type="SUPFAM" id="SSF53822">
    <property type="entry name" value="Periplasmic binding protein-like I"/>
    <property type="match status" value="1"/>
</dbReference>
<dbReference type="PROSITE" id="PS50943">
    <property type="entry name" value="HTH_CROC1"/>
    <property type="match status" value="1"/>
</dbReference>
<evidence type="ECO:0000313" key="6">
    <source>
        <dbReference type="EMBL" id="MBC8585392.1"/>
    </source>
</evidence>
<dbReference type="SUPFAM" id="SSF47413">
    <property type="entry name" value="lambda repressor-like DNA-binding domains"/>
    <property type="match status" value="1"/>
</dbReference>
<dbReference type="GO" id="GO:0000976">
    <property type="term" value="F:transcription cis-regulatory region binding"/>
    <property type="evidence" value="ECO:0007669"/>
    <property type="project" value="TreeGrafter"/>
</dbReference>
<dbReference type="PRINTS" id="PR00036">
    <property type="entry name" value="HTHLACI"/>
</dbReference>
<dbReference type="InterPro" id="IPR001387">
    <property type="entry name" value="Cro/C1-type_HTH"/>
</dbReference>
<protein>
    <submittedName>
        <fullName evidence="6">LacI family DNA-binding transcriptional regulator</fullName>
    </submittedName>
</protein>
<dbReference type="Pfam" id="PF00532">
    <property type="entry name" value="Peripla_BP_1"/>
    <property type="match status" value="1"/>
</dbReference>
<evidence type="ECO:0000256" key="2">
    <source>
        <dbReference type="ARBA" id="ARBA00023125"/>
    </source>
</evidence>
<dbReference type="Proteomes" id="UP000623678">
    <property type="component" value="Unassembled WGS sequence"/>
</dbReference>
<dbReference type="GO" id="GO:0003700">
    <property type="term" value="F:DNA-binding transcription factor activity"/>
    <property type="evidence" value="ECO:0007669"/>
    <property type="project" value="TreeGrafter"/>
</dbReference>
<dbReference type="PROSITE" id="PS50932">
    <property type="entry name" value="HTH_LACI_2"/>
    <property type="match status" value="1"/>
</dbReference>
<evidence type="ECO:0000256" key="3">
    <source>
        <dbReference type="ARBA" id="ARBA00023163"/>
    </source>
</evidence>
<proteinExistence type="predicted"/>
<dbReference type="AlphaFoldDB" id="A0A926EQ74"/>
<evidence type="ECO:0000256" key="1">
    <source>
        <dbReference type="ARBA" id="ARBA00023015"/>
    </source>
</evidence>
<dbReference type="InterPro" id="IPR010982">
    <property type="entry name" value="Lambda_DNA-bd_dom_sf"/>
</dbReference>
<dbReference type="PANTHER" id="PTHR30146">
    <property type="entry name" value="LACI-RELATED TRANSCRIPTIONAL REPRESSOR"/>
    <property type="match status" value="1"/>
</dbReference>
<keyword evidence="2 6" id="KW-0238">DNA-binding</keyword>
<organism evidence="6 7">
    <name type="scientific">Youxingia wuxianensis</name>
    <dbReference type="NCBI Taxonomy" id="2763678"/>
    <lineage>
        <taxon>Bacteria</taxon>
        <taxon>Bacillati</taxon>
        <taxon>Bacillota</taxon>
        <taxon>Clostridia</taxon>
        <taxon>Eubacteriales</taxon>
        <taxon>Oscillospiraceae</taxon>
        <taxon>Youxingia</taxon>
    </lineage>
</organism>
<dbReference type="Pfam" id="PF00356">
    <property type="entry name" value="LacI"/>
    <property type="match status" value="1"/>
</dbReference>
<keyword evidence="7" id="KW-1185">Reference proteome</keyword>
<dbReference type="PANTHER" id="PTHR30146:SF109">
    <property type="entry name" value="HTH-TYPE TRANSCRIPTIONAL REGULATOR GALS"/>
    <property type="match status" value="1"/>
</dbReference>
<name>A0A926EQ74_9FIRM</name>
<dbReference type="SMART" id="SM00354">
    <property type="entry name" value="HTH_LACI"/>
    <property type="match status" value="1"/>
</dbReference>
<dbReference type="InterPro" id="IPR001761">
    <property type="entry name" value="Peripla_BP/Lac1_sug-bd_dom"/>
</dbReference>
<evidence type="ECO:0000259" key="5">
    <source>
        <dbReference type="PROSITE" id="PS50943"/>
    </source>
</evidence>